<dbReference type="EMBL" id="JH657952">
    <property type="protein sequence ID" value="EXM20654.1"/>
    <property type="molecule type" value="Genomic_DNA"/>
</dbReference>
<protein>
    <submittedName>
        <fullName evidence="1">Uncharacterized protein</fullName>
    </submittedName>
</protein>
<accession>X0L3Z4</accession>
<proteinExistence type="predicted"/>
<evidence type="ECO:0000313" key="1">
    <source>
        <dbReference type="EMBL" id="EXM20654.1"/>
    </source>
</evidence>
<reference evidence="1" key="1">
    <citation type="submission" date="2011-11" db="EMBL/GenBank/DDBJ databases">
        <title>The Genome Sequence of Fusarium oxysporum Cotton.</title>
        <authorList>
            <consortium name="The Broad Institute Genome Sequencing Platform"/>
            <person name="Ma L.-J."/>
            <person name="Gale L.R."/>
            <person name="Schwartz D.C."/>
            <person name="Zhou S."/>
            <person name="Corby-Kistler H."/>
            <person name="Young S.K."/>
            <person name="Zeng Q."/>
            <person name="Gargeya S."/>
            <person name="Fitzgerald M."/>
            <person name="Haas B."/>
            <person name="Abouelleil A."/>
            <person name="Alvarado L."/>
            <person name="Arachchi H.M."/>
            <person name="Berlin A."/>
            <person name="Brown A."/>
            <person name="Chapman S.B."/>
            <person name="Chen Z."/>
            <person name="Dunbar C."/>
            <person name="Freedman E."/>
            <person name="Gearin G."/>
            <person name="Goldberg J."/>
            <person name="Griggs A."/>
            <person name="Gujja S."/>
            <person name="Heiman D."/>
            <person name="Howarth C."/>
            <person name="Larson L."/>
            <person name="Lui A."/>
            <person name="MacDonald P.J.P."/>
            <person name="Montmayeur A."/>
            <person name="Murphy C."/>
            <person name="Neiman D."/>
            <person name="Pearson M."/>
            <person name="Priest M."/>
            <person name="Roberts A."/>
            <person name="Saif S."/>
            <person name="Shea T."/>
            <person name="Shenoy N."/>
            <person name="Sisk P."/>
            <person name="Stolte C."/>
            <person name="Sykes S."/>
            <person name="Wortman J."/>
            <person name="Nusbaum C."/>
            <person name="Birren B."/>
        </authorList>
    </citation>
    <scope>NUCLEOTIDE SEQUENCE [LARGE SCALE GENOMIC DNA]</scope>
    <source>
        <strain evidence="1">25433</strain>
    </source>
</reference>
<name>X0L3Z4_FUSOX</name>
<dbReference type="AlphaFoldDB" id="X0L3Z4"/>
<dbReference type="HOGENOM" id="CLU_3014205_0_0_1"/>
<dbReference type="Proteomes" id="UP000030701">
    <property type="component" value="Unassembled WGS sequence"/>
</dbReference>
<organism evidence="1">
    <name type="scientific">Fusarium oxysporum f. sp. vasinfectum 25433</name>
    <dbReference type="NCBI Taxonomy" id="1089449"/>
    <lineage>
        <taxon>Eukaryota</taxon>
        <taxon>Fungi</taxon>
        <taxon>Dikarya</taxon>
        <taxon>Ascomycota</taxon>
        <taxon>Pezizomycotina</taxon>
        <taxon>Sordariomycetes</taxon>
        <taxon>Hypocreomycetidae</taxon>
        <taxon>Hypocreales</taxon>
        <taxon>Nectriaceae</taxon>
        <taxon>Fusarium</taxon>
        <taxon>Fusarium oxysporum species complex</taxon>
    </lineage>
</organism>
<reference evidence="1" key="2">
    <citation type="submission" date="2012-05" db="EMBL/GenBank/DDBJ databases">
        <title>The Genome Annotation of Fusarium oxysporum Cotton.</title>
        <authorList>
            <consortium name="The Broad Institute Genomics Platform"/>
            <person name="Ma L.-J."/>
            <person name="Corby-Kistler H."/>
            <person name="Broz K."/>
            <person name="Gale L.R."/>
            <person name="Jonkers W."/>
            <person name="O'Donnell K."/>
            <person name="Ploetz R."/>
            <person name="Steinberg C."/>
            <person name="Schwartz D.C."/>
            <person name="VanEtten H."/>
            <person name="Zhou S."/>
            <person name="Young S.K."/>
            <person name="Zeng Q."/>
            <person name="Gargeya S."/>
            <person name="Fitzgerald M."/>
            <person name="Abouelleil A."/>
            <person name="Alvarado L."/>
            <person name="Chapman S.B."/>
            <person name="Gainer-Dewar J."/>
            <person name="Goldberg J."/>
            <person name="Griggs A."/>
            <person name="Gujja S."/>
            <person name="Hansen M."/>
            <person name="Howarth C."/>
            <person name="Imamovic A."/>
            <person name="Ireland A."/>
            <person name="Larimer J."/>
            <person name="McCowan C."/>
            <person name="Murphy C."/>
            <person name="Pearson M."/>
            <person name="Poon T.W."/>
            <person name="Priest M."/>
            <person name="Roberts A."/>
            <person name="Saif S."/>
            <person name="Shea T."/>
            <person name="Sykes S."/>
            <person name="Wortman J."/>
            <person name="Nusbaum C."/>
            <person name="Birren B."/>
        </authorList>
    </citation>
    <scope>NUCLEOTIDE SEQUENCE</scope>
    <source>
        <strain evidence="1">25433</strain>
    </source>
</reference>
<gene>
    <name evidence="1" type="ORF">FOTG_11532</name>
</gene>
<sequence length="56" mass="6469">MDKHDDLDLQETTIRQRPVPILRQQKNFEAWSARLDDLRPESSDMGSSLYGLNGHS</sequence>